<evidence type="ECO:0000256" key="1">
    <source>
        <dbReference type="SAM" id="MobiDB-lite"/>
    </source>
</evidence>
<sequence>MGAESVVAAHLVAERVGSAEPAAVIPPGTPDAREPESPDMAAAGADARQ</sequence>
<dbReference type="EMBL" id="CP108140">
    <property type="protein sequence ID" value="WTP86387.1"/>
    <property type="molecule type" value="Genomic_DNA"/>
</dbReference>
<feature type="region of interest" description="Disordered" evidence="1">
    <location>
        <begin position="14"/>
        <end position="49"/>
    </location>
</feature>
<protein>
    <submittedName>
        <fullName evidence="2">Uncharacterized protein</fullName>
    </submittedName>
</protein>
<proteinExistence type="predicted"/>
<reference evidence="2" key="1">
    <citation type="submission" date="2022-10" db="EMBL/GenBank/DDBJ databases">
        <title>The complete genomes of actinobacterial strains from the NBC collection.</title>
        <authorList>
            <person name="Joergensen T.S."/>
            <person name="Alvarez Arevalo M."/>
            <person name="Sterndorff E.B."/>
            <person name="Faurdal D."/>
            <person name="Vuksanovic O."/>
            <person name="Mourched A.-S."/>
            <person name="Charusanti P."/>
            <person name="Shaw S."/>
            <person name="Blin K."/>
            <person name="Weber T."/>
        </authorList>
    </citation>
    <scope>NUCLEOTIDE SEQUENCE</scope>
    <source>
        <strain evidence="2">NBC 00180</strain>
    </source>
</reference>
<name>A0AAU1HWM0_9ACTN</name>
<gene>
    <name evidence="2" type="ORF">OG477_13840</name>
</gene>
<dbReference type="AlphaFoldDB" id="A0AAU1HWM0"/>
<evidence type="ECO:0000313" key="2">
    <source>
        <dbReference type="EMBL" id="WTP86387.1"/>
    </source>
</evidence>
<accession>A0AAU1HWM0</accession>
<organism evidence="2">
    <name type="scientific">Streptomyces sp. NBC_00180</name>
    <dbReference type="NCBI Taxonomy" id="2903632"/>
    <lineage>
        <taxon>Bacteria</taxon>
        <taxon>Bacillati</taxon>
        <taxon>Actinomycetota</taxon>
        <taxon>Actinomycetes</taxon>
        <taxon>Kitasatosporales</taxon>
        <taxon>Streptomycetaceae</taxon>
        <taxon>Streptomyces</taxon>
    </lineage>
</organism>